<evidence type="ECO:0000256" key="1">
    <source>
        <dbReference type="SAM" id="MobiDB-lite"/>
    </source>
</evidence>
<keyword evidence="3" id="KW-1185">Reference proteome</keyword>
<sequence>MSQWKAQRKGKEARPLQHYRQTSPPVGEDPRILRIAVLTFGTRSIPQHRDHSIAKKPFSHLFGAISSESVTEEGYVASSKIGVEPLLAAPIVSPNSSRIPLESCRVSRP</sequence>
<feature type="region of interest" description="Disordered" evidence="1">
    <location>
        <begin position="1"/>
        <end position="27"/>
    </location>
</feature>
<organism evidence="2 3">
    <name type="scientific">Canavalia gladiata</name>
    <name type="common">Sword bean</name>
    <name type="synonym">Dolichos gladiatus</name>
    <dbReference type="NCBI Taxonomy" id="3824"/>
    <lineage>
        <taxon>Eukaryota</taxon>
        <taxon>Viridiplantae</taxon>
        <taxon>Streptophyta</taxon>
        <taxon>Embryophyta</taxon>
        <taxon>Tracheophyta</taxon>
        <taxon>Spermatophyta</taxon>
        <taxon>Magnoliopsida</taxon>
        <taxon>eudicotyledons</taxon>
        <taxon>Gunneridae</taxon>
        <taxon>Pentapetalae</taxon>
        <taxon>rosids</taxon>
        <taxon>fabids</taxon>
        <taxon>Fabales</taxon>
        <taxon>Fabaceae</taxon>
        <taxon>Papilionoideae</taxon>
        <taxon>50 kb inversion clade</taxon>
        <taxon>NPAAA clade</taxon>
        <taxon>indigoferoid/millettioid clade</taxon>
        <taxon>Phaseoleae</taxon>
        <taxon>Canavalia</taxon>
    </lineage>
</organism>
<dbReference type="Proteomes" id="UP001367508">
    <property type="component" value="Unassembled WGS sequence"/>
</dbReference>
<evidence type="ECO:0000313" key="2">
    <source>
        <dbReference type="EMBL" id="KAK7338466.1"/>
    </source>
</evidence>
<dbReference type="AlphaFoldDB" id="A0AAN9QL17"/>
<comment type="caution">
    <text evidence="2">The sequence shown here is derived from an EMBL/GenBank/DDBJ whole genome shotgun (WGS) entry which is preliminary data.</text>
</comment>
<gene>
    <name evidence="2" type="ORF">VNO77_19076</name>
</gene>
<evidence type="ECO:0000313" key="3">
    <source>
        <dbReference type="Proteomes" id="UP001367508"/>
    </source>
</evidence>
<reference evidence="2 3" key="1">
    <citation type="submission" date="2024-01" db="EMBL/GenBank/DDBJ databases">
        <title>The genomes of 5 underutilized Papilionoideae crops provide insights into root nodulation and disease resistanc.</title>
        <authorList>
            <person name="Jiang F."/>
        </authorList>
    </citation>
    <scope>NUCLEOTIDE SEQUENCE [LARGE SCALE GENOMIC DNA]</scope>
    <source>
        <strain evidence="2">LVBAO_FW01</strain>
        <tissue evidence="2">Leaves</tissue>
    </source>
</reference>
<name>A0AAN9QL17_CANGL</name>
<protein>
    <submittedName>
        <fullName evidence="2">Uncharacterized protein</fullName>
    </submittedName>
</protein>
<accession>A0AAN9QL17</accession>
<proteinExistence type="predicted"/>
<dbReference type="EMBL" id="JAYMYQ010000004">
    <property type="protein sequence ID" value="KAK7338466.1"/>
    <property type="molecule type" value="Genomic_DNA"/>
</dbReference>